<keyword evidence="6" id="KW-1185">Reference proteome</keyword>
<organism evidence="5 6">
    <name type="scientific">Pedobacter endophyticus</name>
    <dbReference type="NCBI Taxonomy" id="2789740"/>
    <lineage>
        <taxon>Bacteria</taxon>
        <taxon>Pseudomonadati</taxon>
        <taxon>Bacteroidota</taxon>
        <taxon>Sphingobacteriia</taxon>
        <taxon>Sphingobacteriales</taxon>
        <taxon>Sphingobacteriaceae</taxon>
        <taxon>Pedobacter</taxon>
    </lineage>
</organism>
<dbReference type="InterPro" id="IPR017850">
    <property type="entry name" value="Alkaline_phosphatase_core_sf"/>
</dbReference>
<dbReference type="Pfam" id="PF00884">
    <property type="entry name" value="Sulfatase"/>
    <property type="match status" value="1"/>
</dbReference>
<dbReference type="PROSITE" id="PS00149">
    <property type="entry name" value="SULFATASE_2"/>
    <property type="match status" value="1"/>
</dbReference>
<dbReference type="EMBL" id="CP064939">
    <property type="protein sequence ID" value="QPH40904.1"/>
    <property type="molecule type" value="Genomic_DNA"/>
</dbReference>
<dbReference type="Gene3D" id="3.40.720.10">
    <property type="entry name" value="Alkaline Phosphatase, subunit A"/>
    <property type="match status" value="1"/>
</dbReference>
<dbReference type="InterPro" id="IPR024607">
    <property type="entry name" value="Sulfatase_CS"/>
</dbReference>
<feature type="chain" id="PRO_5032718029" evidence="3">
    <location>
        <begin position="24"/>
        <end position="478"/>
    </location>
</feature>
<evidence type="ECO:0000313" key="6">
    <source>
        <dbReference type="Proteomes" id="UP000594759"/>
    </source>
</evidence>
<accession>A0A7S9L1S3</accession>
<dbReference type="RefSeq" id="WP_196100358.1">
    <property type="nucleotide sequence ID" value="NZ_CP064939.1"/>
</dbReference>
<gene>
    <name evidence="5" type="ORF">IZT61_06460</name>
</gene>
<dbReference type="PANTHER" id="PTHR43751">
    <property type="entry name" value="SULFATASE"/>
    <property type="match status" value="1"/>
</dbReference>
<evidence type="ECO:0000313" key="5">
    <source>
        <dbReference type="EMBL" id="QPH40904.1"/>
    </source>
</evidence>
<dbReference type="AlphaFoldDB" id="A0A7S9L1S3"/>
<dbReference type="CDD" id="cd16027">
    <property type="entry name" value="SGSH"/>
    <property type="match status" value="1"/>
</dbReference>
<proteinExistence type="inferred from homology"/>
<reference evidence="5 6" key="1">
    <citation type="submission" date="2020-11" db="EMBL/GenBank/DDBJ databases">
        <title>Pedobacter endophytica, an endophytic bacteria isolated form Carex pumila.</title>
        <authorList>
            <person name="Peng Y."/>
            <person name="Jiang L."/>
            <person name="Lee J."/>
        </authorList>
    </citation>
    <scope>NUCLEOTIDE SEQUENCE [LARGE SCALE GENOMIC DNA]</scope>
    <source>
        <strain evidence="5 6">JBR3-12</strain>
    </source>
</reference>
<comment type="similarity">
    <text evidence="1">Belongs to the sulfatase family.</text>
</comment>
<dbReference type="PANTHER" id="PTHR43751:SF1">
    <property type="entry name" value="SULFATASE ATSG-RELATED"/>
    <property type="match status" value="1"/>
</dbReference>
<sequence length="478" mass="53649">MKGFQKFLIQGVCPAVAVLSVLAFSVPNHKQNRDDQKPNIILIMADDLTMYDIEPFGSKQVHTPNLKRLAGEGVCLDNMFNMVPVCSPTRQSLLTGLGPVRNGAYPNHTMIYNGIKTLPTYLQALGYRTAIIGKKHYAPESAYPFEFLGGRDGDNGQGQDVDLSKAEDYIKKSADKPYFLMFASNQPHEPWNRGNQQAYNPEEIKLNPNMVDTKLTRKQMAKYFAEITYLDSLVGVCLDIVERSGDKENTVIMFATEQGNSFPFSKWTLYDQGLRSGFIVRWPGKIKPGTRNPAMLQYADITPTMIDLAGGDPKKINTGSKDGNGNTGFDGSSFKKVLTGETNHQRDFVFAEHTTRGIIRGSDAYAMRSVRSAHFLYIENLNSESLFKNTVTNGPLFQSWMTENPVRAAAYQKRPKEELYDVIKDPFNLHNLAADPRFKSVKSELSSKLLAFMKQQNDKGLATEMDALNRQPKHQQKD</sequence>
<dbReference type="KEGG" id="pex:IZT61_06460"/>
<dbReference type="PROSITE" id="PS00523">
    <property type="entry name" value="SULFATASE_1"/>
    <property type="match status" value="1"/>
</dbReference>
<evidence type="ECO:0000259" key="4">
    <source>
        <dbReference type="Pfam" id="PF00884"/>
    </source>
</evidence>
<feature type="signal peptide" evidence="3">
    <location>
        <begin position="1"/>
        <end position="23"/>
    </location>
</feature>
<dbReference type="SUPFAM" id="SSF53649">
    <property type="entry name" value="Alkaline phosphatase-like"/>
    <property type="match status" value="1"/>
</dbReference>
<dbReference type="GO" id="GO:0016787">
    <property type="term" value="F:hydrolase activity"/>
    <property type="evidence" value="ECO:0007669"/>
    <property type="project" value="UniProtKB-KW"/>
</dbReference>
<keyword evidence="2" id="KW-0378">Hydrolase</keyword>
<keyword evidence="3" id="KW-0732">Signal</keyword>
<evidence type="ECO:0000256" key="1">
    <source>
        <dbReference type="ARBA" id="ARBA00008779"/>
    </source>
</evidence>
<dbReference type="Proteomes" id="UP000594759">
    <property type="component" value="Chromosome"/>
</dbReference>
<protein>
    <submittedName>
        <fullName evidence="5">Sulfatase</fullName>
    </submittedName>
</protein>
<dbReference type="InterPro" id="IPR052701">
    <property type="entry name" value="GAG_Ulvan_Degrading_Sulfatases"/>
</dbReference>
<name>A0A7S9L1S3_9SPHI</name>
<evidence type="ECO:0000256" key="3">
    <source>
        <dbReference type="SAM" id="SignalP"/>
    </source>
</evidence>
<evidence type="ECO:0000256" key="2">
    <source>
        <dbReference type="ARBA" id="ARBA00022801"/>
    </source>
</evidence>
<dbReference type="InterPro" id="IPR000917">
    <property type="entry name" value="Sulfatase_N"/>
</dbReference>
<feature type="domain" description="Sulfatase N-terminal" evidence="4">
    <location>
        <begin position="38"/>
        <end position="310"/>
    </location>
</feature>